<dbReference type="GeneID" id="28829879"/>
<feature type="region of interest" description="Disordered" evidence="1">
    <location>
        <begin position="69"/>
        <end position="111"/>
    </location>
</feature>
<organism evidence="3 4">
    <name type="scientific">Mollisia scopiformis</name>
    <name type="common">Conifer needle endophyte fungus</name>
    <name type="synonym">Phialocephala scopiformis</name>
    <dbReference type="NCBI Taxonomy" id="149040"/>
    <lineage>
        <taxon>Eukaryota</taxon>
        <taxon>Fungi</taxon>
        <taxon>Dikarya</taxon>
        <taxon>Ascomycota</taxon>
        <taxon>Pezizomycotina</taxon>
        <taxon>Leotiomycetes</taxon>
        <taxon>Helotiales</taxon>
        <taxon>Mollisiaceae</taxon>
        <taxon>Mollisia</taxon>
    </lineage>
</organism>
<feature type="transmembrane region" description="Helical" evidence="2">
    <location>
        <begin position="44"/>
        <end position="62"/>
    </location>
</feature>
<dbReference type="AlphaFoldDB" id="A0A194X3H4"/>
<keyword evidence="2" id="KW-0812">Transmembrane</keyword>
<dbReference type="Proteomes" id="UP000070700">
    <property type="component" value="Unassembled WGS sequence"/>
</dbReference>
<keyword evidence="2" id="KW-1133">Transmembrane helix</keyword>
<reference evidence="3 4" key="1">
    <citation type="submission" date="2015-10" db="EMBL/GenBank/DDBJ databases">
        <title>Full genome of DAOMC 229536 Phialocephala scopiformis, a fungal endophyte of spruce producing the potent anti-insectan compound rugulosin.</title>
        <authorList>
            <consortium name="DOE Joint Genome Institute"/>
            <person name="Walker A.K."/>
            <person name="Frasz S.L."/>
            <person name="Seifert K.A."/>
            <person name="Miller J.D."/>
            <person name="Mondo S.J."/>
            <person name="Labutti K."/>
            <person name="Lipzen A."/>
            <person name="Dockter R."/>
            <person name="Kennedy M."/>
            <person name="Grigoriev I.V."/>
            <person name="Spatafora J.W."/>
        </authorList>
    </citation>
    <scope>NUCLEOTIDE SEQUENCE [LARGE SCALE GENOMIC DNA]</scope>
    <source>
        <strain evidence="3 4">CBS 120377</strain>
    </source>
</reference>
<dbReference type="InParanoid" id="A0A194X3H4"/>
<name>A0A194X3H4_MOLSC</name>
<evidence type="ECO:0000256" key="2">
    <source>
        <dbReference type="SAM" id="Phobius"/>
    </source>
</evidence>
<feature type="compositionally biased region" description="Polar residues" evidence="1">
    <location>
        <begin position="102"/>
        <end position="111"/>
    </location>
</feature>
<feature type="compositionally biased region" description="Basic residues" evidence="1">
    <location>
        <begin position="1"/>
        <end position="18"/>
    </location>
</feature>
<dbReference type="EMBL" id="KQ947420">
    <property type="protein sequence ID" value="KUJ14579.1"/>
    <property type="molecule type" value="Genomic_DNA"/>
</dbReference>
<keyword evidence="4" id="KW-1185">Reference proteome</keyword>
<protein>
    <recommendedName>
        <fullName evidence="5">Transmembrane protein</fullName>
    </recommendedName>
</protein>
<dbReference type="KEGG" id="psco:LY89DRAFT_736607"/>
<evidence type="ECO:0008006" key="5">
    <source>
        <dbReference type="Google" id="ProtNLM"/>
    </source>
</evidence>
<evidence type="ECO:0000313" key="4">
    <source>
        <dbReference type="Proteomes" id="UP000070700"/>
    </source>
</evidence>
<evidence type="ECO:0000313" key="3">
    <source>
        <dbReference type="EMBL" id="KUJ14579.1"/>
    </source>
</evidence>
<gene>
    <name evidence="3" type="ORF">LY89DRAFT_736607</name>
</gene>
<feature type="region of interest" description="Disordered" evidence="1">
    <location>
        <begin position="1"/>
        <end position="21"/>
    </location>
</feature>
<sequence>MYSKSPRKSTNKRRPSKRVHIEVNYTYSQGPTPLLEQPFSRSNTLATSIIVALFVILLLVIFTPRAKADPPTPIDIRKSHSPIDPWHSSASTTATSLLRPTKQLSNTYQDP</sequence>
<dbReference type="RefSeq" id="XP_018068934.1">
    <property type="nucleotide sequence ID" value="XM_018220153.1"/>
</dbReference>
<accession>A0A194X3H4</accession>
<proteinExistence type="predicted"/>
<evidence type="ECO:0000256" key="1">
    <source>
        <dbReference type="SAM" id="MobiDB-lite"/>
    </source>
</evidence>
<keyword evidence="2" id="KW-0472">Membrane</keyword>